<reference evidence="2 3" key="1">
    <citation type="journal article" date="2017" name="Curr. Biol.">
        <title>Genome architecture and evolution of a unichromosomal asexual nematode.</title>
        <authorList>
            <person name="Fradin H."/>
            <person name="Zegar C."/>
            <person name="Gutwein M."/>
            <person name="Lucas J."/>
            <person name="Kovtun M."/>
            <person name="Corcoran D."/>
            <person name="Baugh L.R."/>
            <person name="Kiontke K."/>
            <person name="Gunsalus K."/>
            <person name="Fitch D.H."/>
            <person name="Piano F."/>
        </authorList>
    </citation>
    <scope>NUCLEOTIDE SEQUENCE [LARGE SCALE GENOMIC DNA]</scope>
    <source>
        <strain evidence="2">PF1309</strain>
    </source>
</reference>
<dbReference type="EMBL" id="LIAE01007026">
    <property type="protein sequence ID" value="PAV82802.1"/>
    <property type="molecule type" value="Genomic_DNA"/>
</dbReference>
<sequence length="91" mass="10070">MSSVPAKFSPPHAMSVTPEEEMRAAPNSETDQVKSGETMDNQGSSQNRLTRLWCSMLRLCCQNLGDHTQVWIRGSKIQVPVLEKAVREGAV</sequence>
<keyword evidence="3" id="KW-1185">Reference proteome</keyword>
<dbReference type="Proteomes" id="UP000218231">
    <property type="component" value="Unassembled WGS sequence"/>
</dbReference>
<name>A0A2A2L9G3_9BILA</name>
<protein>
    <submittedName>
        <fullName evidence="2">Uncharacterized protein</fullName>
    </submittedName>
</protein>
<comment type="caution">
    <text evidence="2">The sequence shown here is derived from an EMBL/GenBank/DDBJ whole genome shotgun (WGS) entry which is preliminary data.</text>
</comment>
<evidence type="ECO:0000313" key="3">
    <source>
        <dbReference type="Proteomes" id="UP000218231"/>
    </source>
</evidence>
<feature type="region of interest" description="Disordered" evidence="1">
    <location>
        <begin position="1"/>
        <end position="46"/>
    </location>
</feature>
<dbReference type="AlphaFoldDB" id="A0A2A2L9G3"/>
<organism evidence="2 3">
    <name type="scientific">Diploscapter pachys</name>
    <dbReference type="NCBI Taxonomy" id="2018661"/>
    <lineage>
        <taxon>Eukaryota</taxon>
        <taxon>Metazoa</taxon>
        <taxon>Ecdysozoa</taxon>
        <taxon>Nematoda</taxon>
        <taxon>Chromadorea</taxon>
        <taxon>Rhabditida</taxon>
        <taxon>Rhabditina</taxon>
        <taxon>Rhabditomorpha</taxon>
        <taxon>Rhabditoidea</taxon>
        <taxon>Rhabditidae</taxon>
        <taxon>Diploscapter</taxon>
    </lineage>
</organism>
<evidence type="ECO:0000313" key="2">
    <source>
        <dbReference type="EMBL" id="PAV82802.1"/>
    </source>
</evidence>
<accession>A0A2A2L9G3</accession>
<evidence type="ECO:0000256" key="1">
    <source>
        <dbReference type="SAM" id="MobiDB-lite"/>
    </source>
</evidence>
<feature type="compositionally biased region" description="Polar residues" evidence="1">
    <location>
        <begin position="27"/>
        <end position="46"/>
    </location>
</feature>
<gene>
    <name evidence="2" type="ORF">WR25_21974</name>
</gene>
<proteinExistence type="predicted"/>